<gene>
    <name evidence="1" type="ordered locus">Nhal_1560</name>
</gene>
<sequence length="78" mass="8397">MGLEALIKKHEDQLMGLPNVTAIGIGKKSGKDVIKVFVTHKVPEATLQPQEIIPKTLEGYETDVEESGIIIAQSDPSA</sequence>
<dbReference type="EMBL" id="CP001798">
    <property type="protein sequence ID" value="ADE14699.1"/>
    <property type="molecule type" value="Genomic_DNA"/>
</dbReference>
<reference evidence="2" key="1">
    <citation type="submission" date="2010-04" db="EMBL/GenBank/DDBJ databases">
        <title>Complete genome sequence of Nitrosococcus halophilus Nc4, a salt-adapted, aerobic obligate ammonia-oxidizing sulfur purple bacterium.</title>
        <authorList>
            <consortium name="US DOE Joint Genome Institute"/>
            <person name="Campbell M.A."/>
            <person name="Malfatti S.A."/>
            <person name="Chain P.S.G."/>
            <person name="Heidelberg J.F."/>
            <person name="Ward B.B."/>
            <person name="Klotz M.G."/>
        </authorList>
    </citation>
    <scope>NUCLEOTIDE SEQUENCE [LARGE SCALE GENOMIC DNA]</scope>
    <source>
        <strain evidence="2">Nc4</strain>
    </source>
</reference>
<dbReference type="HOGENOM" id="CLU_197519_0_0_6"/>
<name>D5C1R6_NITHN</name>
<evidence type="ECO:0000313" key="1">
    <source>
        <dbReference type="EMBL" id="ADE14699.1"/>
    </source>
</evidence>
<accession>D5C1R6</accession>
<dbReference type="AlphaFoldDB" id="D5C1R6"/>
<keyword evidence="2" id="KW-1185">Reference proteome</keyword>
<dbReference type="eggNOG" id="ENOG5033KBV">
    <property type="taxonomic scope" value="Bacteria"/>
</dbReference>
<dbReference type="STRING" id="472759.Nhal_1560"/>
<dbReference type="RefSeq" id="WP_013032586.1">
    <property type="nucleotide sequence ID" value="NC_013960.1"/>
</dbReference>
<protein>
    <submittedName>
        <fullName evidence="1">Uncharacterized protein</fullName>
    </submittedName>
</protein>
<dbReference type="OrthoDB" id="8704060at2"/>
<organism evidence="1 2">
    <name type="scientific">Nitrosococcus halophilus (strain Nc4)</name>
    <dbReference type="NCBI Taxonomy" id="472759"/>
    <lineage>
        <taxon>Bacteria</taxon>
        <taxon>Pseudomonadati</taxon>
        <taxon>Pseudomonadota</taxon>
        <taxon>Gammaproteobacteria</taxon>
        <taxon>Chromatiales</taxon>
        <taxon>Chromatiaceae</taxon>
        <taxon>Nitrosococcus</taxon>
    </lineage>
</organism>
<evidence type="ECO:0000313" key="2">
    <source>
        <dbReference type="Proteomes" id="UP000001844"/>
    </source>
</evidence>
<dbReference type="KEGG" id="nhl:Nhal_1560"/>
<proteinExistence type="predicted"/>
<dbReference type="Proteomes" id="UP000001844">
    <property type="component" value="Chromosome"/>
</dbReference>